<feature type="region of interest" description="Disordered" evidence="5">
    <location>
        <begin position="1"/>
        <end position="20"/>
    </location>
</feature>
<comment type="caution">
    <text evidence="7">The sequence shown here is derived from an EMBL/GenBank/DDBJ whole genome shotgun (WGS) entry which is preliminary data.</text>
</comment>
<evidence type="ECO:0000256" key="1">
    <source>
        <dbReference type="ARBA" id="ARBA00005979"/>
    </source>
</evidence>
<evidence type="ECO:0000313" key="7">
    <source>
        <dbReference type="EMBL" id="KAK0616587.1"/>
    </source>
</evidence>
<dbReference type="PANTHER" id="PTHR43656">
    <property type="entry name" value="BINDING OXIDOREDUCTASE, PUTATIVE (AFU_ORTHOLOGUE AFUA_2G08260)-RELATED"/>
    <property type="match status" value="1"/>
</dbReference>
<dbReference type="CDD" id="cd04733">
    <property type="entry name" value="OYE_like_2_FMN"/>
    <property type="match status" value="1"/>
</dbReference>
<evidence type="ECO:0000256" key="3">
    <source>
        <dbReference type="ARBA" id="ARBA00022643"/>
    </source>
</evidence>
<organism evidence="7 8">
    <name type="scientific">Immersiella caudata</name>
    <dbReference type="NCBI Taxonomy" id="314043"/>
    <lineage>
        <taxon>Eukaryota</taxon>
        <taxon>Fungi</taxon>
        <taxon>Dikarya</taxon>
        <taxon>Ascomycota</taxon>
        <taxon>Pezizomycotina</taxon>
        <taxon>Sordariomycetes</taxon>
        <taxon>Sordariomycetidae</taxon>
        <taxon>Sordariales</taxon>
        <taxon>Lasiosphaeriaceae</taxon>
        <taxon>Immersiella</taxon>
    </lineage>
</organism>
<dbReference type="InterPro" id="IPR051799">
    <property type="entry name" value="NADH_flavin_oxidoreductase"/>
</dbReference>
<feature type="domain" description="NADH:flavin oxidoreductase/NADH oxidase N-terminal" evidence="6">
    <location>
        <begin position="25"/>
        <end position="289"/>
    </location>
</feature>
<dbReference type="Pfam" id="PF00724">
    <property type="entry name" value="Oxidored_FMN"/>
    <property type="match status" value="1"/>
</dbReference>
<accession>A0AA39WJM2</accession>
<protein>
    <submittedName>
        <fullName evidence="7">NADH:flavin oxidoreductase/NADH oxidase</fullName>
    </submittedName>
</protein>
<evidence type="ECO:0000259" key="6">
    <source>
        <dbReference type="Pfam" id="PF00724"/>
    </source>
</evidence>
<evidence type="ECO:0000256" key="4">
    <source>
        <dbReference type="ARBA" id="ARBA00023002"/>
    </source>
</evidence>
<dbReference type="SUPFAM" id="SSF51395">
    <property type="entry name" value="FMN-linked oxidoreductases"/>
    <property type="match status" value="1"/>
</dbReference>
<dbReference type="InterPro" id="IPR001155">
    <property type="entry name" value="OxRdtase_FMN_N"/>
</dbReference>
<evidence type="ECO:0000313" key="8">
    <source>
        <dbReference type="Proteomes" id="UP001175000"/>
    </source>
</evidence>
<keyword evidence="8" id="KW-1185">Reference proteome</keyword>
<dbReference type="GO" id="GO:0010181">
    <property type="term" value="F:FMN binding"/>
    <property type="evidence" value="ECO:0007669"/>
    <property type="project" value="InterPro"/>
</dbReference>
<keyword evidence="3" id="KW-0288">FMN</keyword>
<keyword evidence="4" id="KW-0560">Oxidoreductase</keyword>
<dbReference type="Gene3D" id="3.20.20.70">
    <property type="entry name" value="Aldolase class I"/>
    <property type="match status" value="1"/>
</dbReference>
<dbReference type="AlphaFoldDB" id="A0AA39WJM2"/>
<comment type="similarity">
    <text evidence="1">Belongs to the NADH:flavin oxidoreductase/NADH oxidase family.</text>
</comment>
<dbReference type="PANTHER" id="PTHR43656:SF5">
    <property type="entry name" value="NADH:FLAVIN OXIDOREDUCTASE_NADH OXIDASE N-TERMINAL DOMAIN-CONTAINING PROTEIN"/>
    <property type="match status" value="1"/>
</dbReference>
<reference evidence="7" key="1">
    <citation type="submission" date="2023-06" db="EMBL/GenBank/DDBJ databases">
        <title>Genome-scale phylogeny and comparative genomics of the fungal order Sordariales.</title>
        <authorList>
            <consortium name="Lawrence Berkeley National Laboratory"/>
            <person name="Hensen N."/>
            <person name="Bonometti L."/>
            <person name="Westerberg I."/>
            <person name="Brannstrom I.O."/>
            <person name="Guillou S."/>
            <person name="Cros-Aarteil S."/>
            <person name="Calhoun S."/>
            <person name="Haridas S."/>
            <person name="Kuo A."/>
            <person name="Mondo S."/>
            <person name="Pangilinan J."/>
            <person name="Riley R."/>
            <person name="Labutti K."/>
            <person name="Andreopoulos B."/>
            <person name="Lipzen A."/>
            <person name="Chen C."/>
            <person name="Yanf M."/>
            <person name="Daum C."/>
            <person name="Ng V."/>
            <person name="Clum A."/>
            <person name="Steindorff A."/>
            <person name="Ohm R."/>
            <person name="Martin F."/>
            <person name="Silar P."/>
            <person name="Natvig D."/>
            <person name="Lalanne C."/>
            <person name="Gautier V."/>
            <person name="Ament-Velasquez S.L."/>
            <person name="Kruys A."/>
            <person name="Hutchinson M.I."/>
            <person name="Powell A.J."/>
            <person name="Barry K."/>
            <person name="Miller A.N."/>
            <person name="Grigoriev I.V."/>
            <person name="Debuchy R."/>
            <person name="Gladieux P."/>
            <person name="Thoren M.H."/>
            <person name="Johannesson H."/>
        </authorList>
    </citation>
    <scope>NUCLEOTIDE SEQUENCE</scope>
    <source>
        <strain evidence="7">CBS 606.72</strain>
    </source>
</reference>
<evidence type="ECO:0000256" key="2">
    <source>
        <dbReference type="ARBA" id="ARBA00022630"/>
    </source>
</evidence>
<name>A0AA39WJM2_9PEZI</name>
<dbReference type="Proteomes" id="UP001175000">
    <property type="component" value="Unassembled WGS sequence"/>
</dbReference>
<keyword evidence="2" id="KW-0285">Flavoprotein</keyword>
<sequence length="467" mass="51568">MTSRPRFPSAPTDPTPLSQPLHFPFSNLTAKNRLHKSPITERLSTWHATDLSARGIPTPELINVYRRWGQGGFGTIATGNVMIDPLNLEAAGNPIIPADAPFDGLRFERFREMAAAAKEEGSLIVAQLSHAGRQAPANIQPNPVSASDVHLAENAVGGVFAKPRALTREEIKQVVQGFAHAAEYCYKAGFDGVELHGAHGYLLAQFLAEGTNKRGDEYGGLLSNRARIVMEIVREVKRRVPEEGFMVGIKINSVEFQKGGFGTEECKWLCGELQRQRLDFVELSGGTYEVLAFEHKRESSRRREAYFLEFADMIVPQLTKTRAYVTGGLRTVSGMVKALETVHGVGLARPVCHEFDLPKKILSGEAQGAVDYLLDDQDYLLTDVAAGTQVKIVGYDKAPLDMTQQYVVDSFNKSMGAWFQQLTTDTTNSFYGWVDVDEELLQPYGTPYRVSKGRSAVPEQDSEAIKV</sequence>
<dbReference type="InterPro" id="IPR013785">
    <property type="entry name" value="Aldolase_TIM"/>
</dbReference>
<dbReference type="EMBL" id="JAULSU010000005">
    <property type="protein sequence ID" value="KAK0616587.1"/>
    <property type="molecule type" value="Genomic_DNA"/>
</dbReference>
<evidence type="ECO:0000256" key="5">
    <source>
        <dbReference type="SAM" id="MobiDB-lite"/>
    </source>
</evidence>
<dbReference type="GO" id="GO:0016491">
    <property type="term" value="F:oxidoreductase activity"/>
    <property type="evidence" value="ECO:0007669"/>
    <property type="project" value="UniProtKB-KW"/>
</dbReference>
<proteinExistence type="inferred from homology"/>
<gene>
    <name evidence="7" type="ORF">B0T14DRAFT_482912</name>
</gene>